<dbReference type="PANTHER" id="PTHR43398:SF1">
    <property type="entry name" value="DOLICHOL-PHOSPHATE MANNOSYLTRANSFERASE SUBUNIT 1"/>
    <property type="match status" value="1"/>
</dbReference>
<dbReference type="InterPro" id="IPR029044">
    <property type="entry name" value="Nucleotide-diphossugar_trans"/>
</dbReference>
<dbReference type="Proteomes" id="UP000229421">
    <property type="component" value="Unassembled WGS sequence"/>
</dbReference>
<keyword evidence="2 5" id="KW-0328">Glycosyltransferase</keyword>
<dbReference type="Pfam" id="PF00535">
    <property type="entry name" value="Glycos_transf_2"/>
    <property type="match status" value="1"/>
</dbReference>
<dbReference type="SUPFAM" id="SSF53448">
    <property type="entry name" value="Nucleotide-diphospho-sugar transferases"/>
    <property type="match status" value="1"/>
</dbReference>
<evidence type="ECO:0000256" key="2">
    <source>
        <dbReference type="ARBA" id="ARBA00022676"/>
    </source>
</evidence>
<comment type="caution">
    <text evidence="5">The sequence shown here is derived from an EMBL/GenBank/DDBJ whole genome shotgun (WGS) entry which is preliminary data.</text>
</comment>
<proteinExistence type="inferred from homology"/>
<comment type="similarity">
    <text evidence="1">Belongs to the glycosyltransferase 2 family.</text>
</comment>
<dbReference type="InterPro" id="IPR039528">
    <property type="entry name" value="DPM1-like"/>
</dbReference>
<dbReference type="EMBL" id="PFTZ01000090">
    <property type="protein sequence ID" value="PJB51040.1"/>
    <property type="molecule type" value="Genomic_DNA"/>
</dbReference>
<keyword evidence="3 5" id="KW-0808">Transferase</keyword>
<organism evidence="5 6">
    <name type="scientific">Candidatus Berkelbacteria bacterium CG_4_9_14_3_um_filter_39_23</name>
    <dbReference type="NCBI Taxonomy" id="1974508"/>
    <lineage>
        <taxon>Bacteria</taxon>
        <taxon>Candidatus Berkelbacteria</taxon>
    </lineage>
</organism>
<evidence type="ECO:0000313" key="6">
    <source>
        <dbReference type="Proteomes" id="UP000229421"/>
    </source>
</evidence>
<gene>
    <name evidence="5" type="ORF">CO101_03155</name>
</gene>
<dbReference type="PANTHER" id="PTHR43398">
    <property type="entry name" value="DOLICHOL-PHOSPHATE MANNOSYLTRANSFERASE SUBUNIT 1"/>
    <property type="match status" value="1"/>
</dbReference>
<reference evidence="6" key="1">
    <citation type="submission" date="2017-09" db="EMBL/GenBank/DDBJ databases">
        <title>Depth-based differentiation of microbial function through sediment-hosted aquifers and enrichment of novel symbionts in the deep terrestrial subsurface.</title>
        <authorList>
            <person name="Probst A.J."/>
            <person name="Ladd B."/>
            <person name="Jarett J.K."/>
            <person name="Geller-Mcgrath D.E."/>
            <person name="Sieber C.M.K."/>
            <person name="Emerson J.B."/>
            <person name="Anantharaman K."/>
            <person name="Thomas B.C."/>
            <person name="Malmstrom R."/>
            <person name="Stieglmeier M."/>
            <person name="Klingl A."/>
            <person name="Woyke T."/>
            <person name="Ryan C.M."/>
            <person name="Banfield J.F."/>
        </authorList>
    </citation>
    <scope>NUCLEOTIDE SEQUENCE [LARGE SCALE GENOMIC DNA]</scope>
</reference>
<evidence type="ECO:0000256" key="3">
    <source>
        <dbReference type="ARBA" id="ARBA00022679"/>
    </source>
</evidence>
<dbReference type="InterPro" id="IPR001173">
    <property type="entry name" value="Glyco_trans_2-like"/>
</dbReference>
<evidence type="ECO:0000259" key="4">
    <source>
        <dbReference type="Pfam" id="PF00535"/>
    </source>
</evidence>
<dbReference type="GO" id="GO:0004582">
    <property type="term" value="F:dolichyl-phosphate beta-D-mannosyltransferase activity"/>
    <property type="evidence" value="ECO:0007669"/>
    <property type="project" value="InterPro"/>
</dbReference>
<evidence type="ECO:0000256" key="1">
    <source>
        <dbReference type="ARBA" id="ARBA00006739"/>
    </source>
</evidence>
<feature type="domain" description="Glycosyltransferase 2-like" evidence="4">
    <location>
        <begin position="4"/>
        <end position="109"/>
    </location>
</feature>
<dbReference type="GO" id="GO:0009247">
    <property type="term" value="P:glycolipid biosynthetic process"/>
    <property type="evidence" value="ECO:0007669"/>
    <property type="project" value="TreeGrafter"/>
</dbReference>
<sequence length="184" mass="21172">MLLRAKKEGLGKAYLAGFDWGLERDYDFFISFDADFSHQPKYLKNMVNANPNIDVVTGSRYIAGGGIRGWGWKRQLNSRGANFFTRKALGLKTHDTTAGFKRYSRRFLQSLDFKKFVSSGYAFLVEMIMRAEQDGFSLCEFPIIFIDRRAGQSKIQGEFKKSVSVVLKLVRKKWGQKLIAIFKR</sequence>
<dbReference type="Gene3D" id="3.90.550.10">
    <property type="entry name" value="Spore Coat Polysaccharide Biosynthesis Protein SpsA, Chain A"/>
    <property type="match status" value="1"/>
</dbReference>
<dbReference type="GO" id="GO:0016020">
    <property type="term" value="C:membrane"/>
    <property type="evidence" value="ECO:0007669"/>
    <property type="project" value="GOC"/>
</dbReference>
<accession>A0A2M8C4K9</accession>
<evidence type="ECO:0000313" key="5">
    <source>
        <dbReference type="EMBL" id="PJB51040.1"/>
    </source>
</evidence>
<dbReference type="AlphaFoldDB" id="A0A2M8C4K9"/>
<name>A0A2M8C4K9_9BACT</name>
<protein>
    <submittedName>
        <fullName evidence="5">Dolichyl-phosphate beta-D-mannosyltransferase</fullName>
    </submittedName>
</protein>